<dbReference type="InterPro" id="IPR027417">
    <property type="entry name" value="P-loop_NTPase"/>
</dbReference>
<dbReference type="FunFam" id="3.40.50.300:FF:001418">
    <property type="entry name" value="Heparan sulfate 2-o-sulfotransferase"/>
    <property type="match status" value="1"/>
</dbReference>
<evidence type="ECO:0000256" key="2">
    <source>
        <dbReference type="ARBA" id="ARBA00010569"/>
    </source>
</evidence>
<evidence type="ECO:0000256" key="7">
    <source>
        <dbReference type="ARBA" id="ARBA00023034"/>
    </source>
</evidence>
<dbReference type="GO" id="GO:0009101">
    <property type="term" value="P:glycoprotein biosynthetic process"/>
    <property type="evidence" value="ECO:0007669"/>
    <property type="project" value="UniProtKB-ARBA"/>
</dbReference>
<evidence type="ECO:0000313" key="12">
    <source>
        <dbReference type="EMBL" id="CAH3035385.1"/>
    </source>
</evidence>
<evidence type="ECO:0000256" key="4">
    <source>
        <dbReference type="ARBA" id="ARBA00022692"/>
    </source>
</evidence>
<gene>
    <name evidence="12" type="ORF">PMEA_00017263</name>
</gene>
<keyword evidence="6 11" id="KW-1133">Transmembrane helix</keyword>
<evidence type="ECO:0000256" key="1">
    <source>
        <dbReference type="ARBA" id="ARBA00004323"/>
    </source>
</evidence>
<evidence type="ECO:0000256" key="6">
    <source>
        <dbReference type="ARBA" id="ARBA00022989"/>
    </source>
</evidence>
<feature type="transmembrane region" description="Helical" evidence="11">
    <location>
        <begin position="21"/>
        <end position="42"/>
    </location>
</feature>
<dbReference type="EMBL" id="CALNXJ010000003">
    <property type="protein sequence ID" value="CAH3035385.1"/>
    <property type="molecule type" value="Genomic_DNA"/>
</dbReference>
<accession>A0AAU9VQA9</accession>
<dbReference type="PANTHER" id="PTHR12129">
    <property type="entry name" value="HEPARAN SULFATE 2-O-SULFOTRANSFERASE"/>
    <property type="match status" value="1"/>
</dbReference>
<keyword evidence="4 11" id="KW-0812">Transmembrane</keyword>
<organism evidence="12 13">
    <name type="scientific">Pocillopora meandrina</name>
    <dbReference type="NCBI Taxonomy" id="46732"/>
    <lineage>
        <taxon>Eukaryota</taxon>
        <taxon>Metazoa</taxon>
        <taxon>Cnidaria</taxon>
        <taxon>Anthozoa</taxon>
        <taxon>Hexacorallia</taxon>
        <taxon>Scleractinia</taxon>
        <taxon>Astrocoeniina</taxon>
        <taxon>Pocilloporidae</taxon>
        <taxon>Pocillopora</taxon>
    </lineage>
</organism>
<name>A0AAU9VQA9_9CNID</name>
<keyword evidence="10" id="KW-0325">Glycoprotein</keyword>
<dbReference type="PANTHER" id="PTHR12129:SF15">
    <property type="entry name" value="URONYL 2-SULFOTRANSFERASE"/>
    <property type="match status" value="1"/>
</dbReference>
<reference evidence="12 13" key="1">
    <citation type="submission" date="2022-05" db="EMBL/GenBank/DDBJ databases">
        <authorList>
            <consortium name="Genoscope - CEA"/>
            <person name="William W."/>
        </authorList>
    </citation>
    <scope>NUCLEOTIDE SEQUENCE [LARGE SCALE GENOMIC DNA]</scope>
</reference>
<evidence type="ECO:0000256" key="9">
    <source>
        <dbReference type="ARBA" id="ARBA00023157"/>
    </source>
</evidence>
<evidence type="ECO:0000256" key="8">
    <source>
        <dbReference type="ARBA" id="ARBA00023136"/>
    </source>
</evidence>
<evidence type="ECO:0008006" key="14">
    <source>
        <dbReference type="Google" id="ProtNLM"/>
    </source>
</evidence>
<dbReference type="GO" id="GO:0004394">
    <property type="term" value="F:heparan sulfate 2-sulfotransferase activity"/>
    <property type="evidence" value="ECO:0007669"/>
    <property type="project" value="UniProtKB-ARBA"/>
</dbReference>
<dbReference type="AlphaFoldDB" id="A0AAU9VQA9"/>
<comment type="similarity">
    <text evidence="2">Belongs to the sulfotransferase 3 family.</text>
</comment>
<protein>
    <recommendedName>
        <fullName evidence="14">Uronyl 2-sulfotransferase</fullName>
    </recommendedName>
</protein>
<keyword evidence="13" id="KW-1185">Reference proteome</keyword>
<comment type="subcellular location">
    <subcellularLocation>
        <location evidence="1">Golgi apparatus membrane</location>
        <topology evidence="1">Single-pass type II membrane protein</topology>
    </subcellularLocation>
</comment>
<dbReference type="InterPro" id="IPR005331">
    <property type="entry name" value="Sulfotransferase"/>
</dbReference>
<keyword evidence="3" id="KW-0808">Transferase</keyword>
<evidence type="ECO:0000313" key="13">
    <source>
        <dbReference type="Proteomes" id="UP001159428"/>
    </source>
</evidence>
<dbReference type="SUPFAM" id="SSF52540">
    <property type="entry name" value="P-loop containing nucleoside triphosphate hydrolases"/>
    <property type="match status" value="1"/>
</dbReference>
<evidence type="ECO:0000256" key="3">
    <source>
        <dbReference type="ARBA" id="ARBA00022679"/>
    </source>
</evidence>
<dbReference type="Pfam" id="PF03567">
    <property type="entry name" value="Sulfotransfer_2"/>
    <property type="match status" value="1"/>
</dbReference>
<dbReference type="InterPro" id="IPR007734">
    <property type="entry name" value="Heparan_SO4_2-O-STrfase"/>
</dbReference>
<proteinExistence type="inferred from homology"/>
<dbReference type="Proteomes" id="UP001159428">
    <property type="component" value="Unassembled WGS sequence"/>
</dbReference>
<keyword evidence="7" id="KW-0333">Golgi apparatus</keyword>
<keyword evidence="9" id="KW-1015">Disulfide bond</keyword>
<comment type="caution">
    <text evidence="12">The sequence shown here is derived from an EMBL/GenBank/DDBJ whole genome shotgun (WGS) entry which is preliminary data.</text>
</comment>
<keyword evidence="5" id="KW-0735">Signal-anchor</keyword>
<evidence type="ECO:0000256" key="11">
    <source>
        <dbReference type="SAM" id="Phobius"/>
    </source>
</evidence>
<evidence type="ECO:0000256" key="5">
    <source>
        <dbReference type="ARBA" id="ARBA00022968"/>
    </source>
</evidence>
<dbReference type="GO" id="GO:0000139">
    <property type="term" value="C:Golgi membrane"/>
    <property type="evidence" value="ECO:0007669"/>
    <property type="project" value="UniProtKB-SubCell"/>
</dbReference>
<keyword evidence="8 11" id="KW-0472">Membrane</keyword>
<dbReference type="Gene3D" id="3.40.50.300">
    <property type="entry name" value="P-loop containing nucleotide triphosphate hydrolases"/>
    <property type="match status" value="1"/>
</dbReference>
<evidence type="ECO:0000256" key="10">
    <source>
        <dbReference type="ARBA" id="ARBA00023180"/>
    </source>
</evidence>
<sequence>MIHLDTAMGRTTMQARGRFKISLLFVVLITFVLATCSISYYLTSYYHVKSSLIAGVTNVQKSHYINIQTWEDFSPVKSTRKVKRIIYNRVGKCGSRTMIQLMISLTGKLNYTVIGSTKNNILHLNLREQLELVDYIDHLQSPIIYHHHIHFVDFKRFGAVQPIYINLIRDPLARLVSSYYFHRFGDHRGAQRTWGFKGTEEEKNMTFDECVKNEMKECVDPQRILYIIPYFCGHEAFCRRPTELALTQAKINVIRNYLVVGVTEELEDFLFVLEKLLPEFFSGVLNIYRTPDDNLNSKMTSTKTVNKIGPSPEVQQIMKKHLQLEYDFYEFVKDRFHRLKAELR</sequence>